<gene>
    <name evidence="1" type="ORF">R3P38DRAFT_2961210</name>
</gene>
<organism evidence="1 2">
    <name type="scientific">Favolaschia claudopus</name>
    <dbReference type="NCBI Taxonomy" id="2862362"/>
    <lineage>
        <taxon>Eukaryota</taxon>
        <taxon>Fungi</taxon>
        <taxon>Dikarya</taxon>
        <taxon>Basidiomycota</taxon>
        <taxon>Agaricomycotina</taxon>
        <taxon>Agaricomycetes</taxon>
        <taxon>Agaricomycetidae</taxon>
        <taxon>Agaricales</taxon>
        <taxon>Marasmiineae</taxon>
        <taxon>Mycenaceae</taxon>
        <taxon>Favolaschia</taxon>
    </lineage>
</organism>
<evidence type="ECO:0000313" key="1">
    <source>
        <dbReference type="EMBL" id="KAK7022510.1"/>
    </source>
</evidence>
<accession>A0AAW0B8Q6</accession>
<proteinExistence type="predicted"/>
<dbReference type="AlphaFoldDB" id="A0AAW0B8Q6"/>
<comment type="caution">
    <text evidence="1">The sequence shown here is derived from an EMBL/GenBank/DDBJ whole genome shotgun (WGS) entry which is preliminary data.</text>
</comment>
<name>A0AAW0B8Q6_9AGAR</name>
<evidence type="ECO:0000313" key="2">
    <source>
        <dbReference type="Proteomes" id="UP001362999"/>
    </source>
</evidence>
<sequence>MSVAGIAGFLEERSVDYRKTKNGLYSTPPFLLSNTLAVLRVEAALEVMPCGWFDWLYVPLLN</sequence>
<dbReference type="EMBL" id="JAWWNJ010000037">
    <property type="protein sequence ID" value="KAK7022510.1"/>
    <property type="molecule type" value="Genomic_DNA"/>
</dbReference>
<protein>
    <submittedName>
        <fullName evidence="1">Uncharacterized protein</fullName>
    </submittedName>
</protein>
<reference evidence="1 2" key="1">
    <citation type="journal article" date="2024" name="J Genomics">
        <title>Draft genome sequencing and assembly of Favolaschia claudopus CIRM-BRFM 2984 isolated from oak limbs.</title>
        <authorList>
            <person name="Navarro D."/>
            <person name="Drula E."/>
            <person name="Chaduli D."/>
            <person name="Cazenave R."/>
            <person name="Ahrendt S."/>
            <person name="Wang J."/>
            <person name="Lipzen A."/>
            <person name="Daum C."/>
            <person name="Barry K."/>
            <person name="Grigoriev I.V."/>
            <person name="Favel A."/>
            <person name="Rosso M.N."/>
            <person name="Martin F."/>
        </authorList>
    </citation>
    <scope>NUCLEOTIDE SEQUENCE [LARGE SCALE GENOMIC DNA]</scope>
    <source>
        <strain evidence="1 2">CIRM-BRFM 2984</strain>
    </source>
</reference>
<keyword evidence="2" id="KW-1185">Reference proteome</keyword>
<dbReference type="Proteomes" id="UP001362999">
    <property type="component" value="Unassembled WGS sequence"/>
</dbReference>